<dbReference type="Pfam" id="PF13365">
    <property type="entry name" value="Trypsin_2"/>
    <property type="match status" value="1"/>
</dbReference>
<dbReference type="Pfam" id="PF08238">
    <property type="entry name" value="Sel1"/>
    <property type="match status" value="3"/>
</dbReference>
<dbReference type="InterPro" id="IPR001940">
    <property type="entry name" value="Peptidase_S1C"/>
</dbReference>
<evidence type="ECO:0000256" key="1">
    <source>
        <dbReference type="SAM" id="SignalP"/>
    </source>
</evidence>
<gene>
    <name evidence="2" type="ORF">DFW101_1487</name>
</gene>
<dbReference type="InterPro" id="IPR006597">
    <property type="entry name" value="Sel1-like"/>
</dbReference>
<dbReference type="OrthoDB" id="1522627at2"/>
<dbReference type="InterPro" id="IPR050767">
    <property type="entry name" value="Sel1_AlgK"/>
</dbReference>
<dbReference type="InterPro" id="IPR011990">
    <property type="entry name" value="TPR-like_helical_dom_sf"/>
</dbReference>
<protein>
    <submittedName>
        <fullName evidence="2">Sel1 domain protein repeat-containing protein</fullName>
    </submittedName>
</protein>
<name>G7Q4N5_9BACT</name>
<dbReference type="InterPro" id="IPR009003">
    <property type="entry name" value="Peptidase_S1_PA"/>
</dbReference>
<dbReference type="Proteomes" id="UP000004662">
    <property type="component" value="Chromosome"/>
</dbReference>
<sequence>MRPAFLALGRAVLVTALALGPSLARADLDDAERAYDRGDDAAALRELRPLVAKGSPSAAYLLGIMRERGRGGPRDPAEAAKWFRKAADGGNAGAMVALAVLHLRGDGVAQSDALAGDWLKKAAAKGYDKGIFLLGMMRLEGRGGPASDAPAYLRRAVLAGSGDAAFVLGDMLLNGRGVGRDPAAAYRLALSGLANPKIEALTRNRLATLAEAAKKELDPTVARAIAGKEAARLQAGPGQAARRPRTGSGFMVSRVGHVLTNAHVADGCGRIMATVDGHQVAAALLRVDRANDLALLKLAVVPNRALAFREGGDLPAGAVVSAAGYPGESAVFDRLRVTTGRTRELAAGAGPRGEQAMTAEVLPGNSGGPLLDAAGHVAGVVKAKRDTRAIQAQAGDAPAEMGFAVPLSVVKGFLAQAQVPVTTAPAGRVLDAPALAAAASGTVLPLFCLPAGPAGR</sequence>
<dbReference type="RefSeq" id="WP_009180894.1">
    <property type="nucleotide sequence ID" value="NZ_CM001368.1"/>
</dbReference>
<reference evidence="3" key="1">
    <citation type="journal article" date="2015" name="Genome Announc.">
        <title>High-Quality Draft Genome Sequence of Desulfovibrio carbinoliphilus FW-101-2B, an Organic Acid-Oxidizing Sulfate-Reducing Bacterium Isolated from Uranium(VI)-Contaminated Groundwater.</title>
        <authorList>
            <person name="Ramsay B.D."/>
            <person name="Hwang C."/>
            <person name="Woo H.L."/>
            <person name="Carroll S.L."/>
            <person name="Lucas S."/>
            <person name="Han J."/>
            <person name="Lapidus A.L."/>
            <person name="Cheng J.F."/>
            <person name="Goodwin L.A."/>
            <person name="Pitluck S."/>
            <person name="Peters L."/>
            <person name="Chertkov O."/>
            <person name="Held B."/>
            <person name="Detter J.C."/>
            <person name="Han C.S."/>
            <person name="Tapia R."/>
            <person name="Land M.L."/>
            <person name="Hauser L.J."/>
            <person name="Kyrpides N.C."/>
            <person name="Ivanova N.N."/>
            <person name="Mikhailova N."/>
            <person name="Pagani I."/>
            <person name="Woyke T."/>
            <person name="Arkin A.P."/>
            <person name="Dehal P."/>
            <person name="Chivian D."/>
            <person name="Criddle C.S."/>
            <person name="Wu W."/>
            <person name="Chakraborty R."/>
            <person name="Hazen T.C."/>
            <person name="Fields M.W."/>
        </authorList>
    </citation>
    <scope>NUCLEOTIDE SEQUENCE [LARGE SCALE GENOMIC DNA]</scope>
    <source>
        <strain evidence="3">FW-101-2B</strain>
    </source>
</reference>
<accession>G7Q4N5</accession>
<dbReference type="SUPFAM" id="SSF81901">
    <property type="entry name" value="HCP-like"/>
    <property type="match status" value="1"/>
</dbReference>
<dbReference type="GO" id="GO:0006508">
    <property type="term" value="P:proteolysis"/>
    <property type="evidence" value="ECO:0007669"/>
    <property type="project" value="InterPro"/>
</dbReference>
<dbReference type="PANTHER" id="PTHR11102">
    <property type="entry name" value="SEL-1-LIKE PROTEIN"/>
    <property type="match status" value="1"/>
</dbReference>
<dbReference type="PANTHER" id="PTHR11102:SF160">
    <property type="entry name" value="ERAD-ASSOCIATED E3 UBIQUITIN-PROTEIN LIGASE COMPONENT HRD3"/>
    <property type="match status" value="1"/>
</dbReference>
<dbReference type="HOGENOM" id="CLU_603734_0_0_7"/>
<dbReference type="eggNOG" id="COG0790">
    <property type="taxonomic scope" value="Bacteria"/>
</dbReference>
<dbReference type="Gene3D" id="2.40.10.120">
    <property type="match status" value="1"/>
</dbReference>
<keyword evidence="3" id="KW-1185">Reference proteome</keyword>
<feature type="chain" id="PRO_5003503245" evidence="1">
    <location>
        <begin position="27"/>
        <end position="456"/>
    </location>
</feature>
<dbReference type="SMART" id="SM00671">
    <property type="entry name" value="SEL1"/>
    <property type="match status" value="3"/>
</dbReference>
<keyword evidence="1" id="KW-0732">Signal</keyword>
<feature type="signal peptide" evidence="1">
    <location>
        <begin position="1"/>
        <end position="26"/>
    </location>
</feature>
<dbReference type="STRING" id="694327.DFW101_1487"/>
<evidence type="ECO:0000313" key="3">
    <source>
        <dbReference type="Proteomes" id="UP000004662"/>
    </source>
</evidence>
<dbReference type="PRINTS" id="PR00834">
    <property type="entry name" value="PROTEASES2C"/>
</dbReference>
<dbReference type="eggNOG" id="COG0265">
    <property type="taxonomic scope" value="Bacteria"/>
</dbReference>
<dbReference type="GO" id="GO:0004252">
    <property type="term" value="F:serine-type endopeptidase activity"/>
    <property type="evidence" value="ECO:0007669"/>
    <property type="project" value="InterPro"/>
</dbReference>
<dbReference type="AlphaFoldDB" id="G7Q4N5"/>
<evidence type="ECO:0000313" key="2">
    <source>
        <dbReference type="EMBL" id="EHJ47495.1"/>
    </source>
</evidence>
<proteinExistence type="predicted"/>
<dbReference type="SUPFAM" id="SSF50494">
    <property type="entry name" value="Trypsin-like serine proteases"/>
    <property type="match status" value="1"/>
</dbReference>
<organism evidence="2 3">
    <name type="scientific">Solidesulfovibrio carbinoliphilus subsp. oakridgensis</name>
    <dbReference type="NCBI Taxonomy" id="694327"/>
    <lineage>
        <taxon>Bacteria</taxon>
        <taxon>Pseudomonadati</taxon>
        <taxon>Thermodesulfobacteriota</taxon>
        <taxon>Desulfovibrionia</taxon>
        <taxon>Desulfovibrionales</taxon>
        <taxon>Desulfovibrionaceae</taxon>
        <taxon>Solidesulfovibrio</taxon>
    </lineage>
</organism>
<dbReference type="EMBL" id="CM001368">
    <property type="protein sequence ID" value="EHJ47495.1"/>
    <property type="molecule type" value="Genomic_DNA"/>
</dbReference>
<dbReference type="Gene3D" id="1.25.40.10">
    <property type="entry name" value="Tetratricopeptide repeat domain"/>
    <property type="match status" value="2"/>
</dbReference>